<evidence type="ECO:0000256" key="1">
    <source>
        <dbReference type="SAM" id="MobiDB-lite"/>
    </source>
</evidence>
<comment type="caution">
    <text evidence="2">The sequence shown here is derived from an EMBL/GenBank/DDBJ whole genome shotgun (WGS) entry which is preliminary data.</text>
</comment>
<gene>
    <name evidence="2" type="ORF">NCGR_LOCUS483</name>
</gene>
<keyword evidence="3" id="KW-1185">Reference proteome</keyword>
<feature type="compositionally biased region" description="Basic residues" evidence="1">
    <location>
        <begin position="65"/>
        <end position="75"/>
    </location>
</feature>
<name>A0A811MAW8_9POAL</name>
<dbReference type="AlphaFoldDB" id="A0A811MAW8"/>
<sequence>MEPLLGGFGDPAFLAAVQQLMDLPDELERQLNATTRAYVRDRRAMANTYAHGRQGAAVRADSPSRRHAPGQPLRR</sequence>
<proteinExistence type="predicted"/>
<feature type="region of interest" description="Disordered" evidence="1">
    <location>
        <begin position="49"/>
        <end position="75"/>
    </location>
</feature>
<dbReference type="EMBL" id="CAJGYO010000001">
    <property type="protein sequence ID" value="CAD6202193.1"/>
    <property type="molecule type" value="Genomic_DNA"/>
</dbReference>
<evidence type="ECO:0000313" key="2">
    <source>
        <dbReference type="EMBL" id="CAD6202193.1"/>
    </source>
</evidence>
<reference evidence="2" key="1">
    <citation type="submission" date="2020-10" db="EMBL/GenBank/DDBJ databases">
        <authorList>
            <person name="Han B."/>
            <person name="Lu T."/>
            <person name="Zhao Q."/>
            <person name="Huang X."/>
            <person name="Zhao Y."/>
        </authorList>
    </citation>
    <scope>NUCLEOTIDE SEQUENCE</scope>
</reference>
<protein>
    <submittedName>
        <fullName evidence="2">Uncharacterized protein</fullName>
    </submittedName>
</protein>
<evidence type="ECO:0000313" key="3">
    <source>
        <dbReference type="Proteomes" id="UP000604825"/>
    </source>
</evidence>
<dbReference type="OrthoDB" id="1431247at2759"/>
<organism evidence="2 3">
    <name type="scientific">Miscanthus lutarioriparius</name>
    <dbReference type="NCBI Taxonomy" id="422564"/>
    <lineage>
        <taxon>Eukaryota</taxon>
        <taxon>Viridiplantae</taxon>
        <taxon>Streptophyta</taxon>
        <taxon>Embryophyta</taxon>
        <taxon>Tracheophyta</taxon>
        <taxon>Spermatophyta</taxon>
        <taxon>Magnoliopsida</taxon>
        <taxon>Liliopsida</taxon>
        <taxon>Poales</taxon>
        <taxon>Poaceae</taxon>
        <taxon>PACMAD clade</taxon>
        <taxon>Panicoideae</taxon>
        <taxon>Andropogonodae</taxon>
        <taxon>Andropogoneae</taxon>
        <taxon>Saccharinae</taxon>
        <taxon>Miscanthus</taxon>
    </lineage>
</organism>
<accession>A0A811MAW8</accession>
<dbReference type="Proteomes" id="UP000604825">
    <property type="component" value="Unassembled WGS sequence"/>
</dbReference>